<organism evidence="1 2">
    <name type="scientific">Streptomyces solicavernae</name>
    <dbReference type="NCBI Taxonomy" id="3043614"/>
    <lineage>
        <taxon>Bacteria</taxon>
        <taxon>Bacillati</taxon>
        <taxon>Actinomycetota</taxon>
        <taxon>Actinomycetes</taxon>
        <taxon>Kitasatosporales</taxon>
        <taxon>Streptomycetaceae</taxon>
        <taxon>Streptomyces</taxon>
    </lineage>
</organism>
<dbReference type="Proteomes" id="UP001224661">
    <property type="component" value="Unassembled WGS sequence"/>
</dbReference>
<evidence type="ECO:0000313" key="2">
    <source>
        <dbReference type="Proteomes" id="UP001224661"/>
    </source>
</evidence>
<protein>
    <recommendedName>
        <fullName evidence="3">SpcZ</fullName>
    </recommendedName>
</protein>
<dbReference type="RefSeq" id="WP_282516639.1">
    <property type="nucleotide sequence ID" value="NZ_JASCIR010000040.1"/>
</dbReference>
<evidence type="ECO:0008006" key="3">
    <source>
        <dbReference type="Google" id="ProtNLM"/>
    </source>
</evidence>
<accession>A0ABT6S0F4</accession>
<name>A0ABT6S0F4_9ACTN</name>
<gene>
    <name evidence="1" type="ORF">QIS99_28800</name>
</gene>
<dbReference type="EMBL" id="JASCIR010000040">
    <property type="protein sequence ID" value="MDI3390160.1"/>
    <property type="molecule type" value="Genomic_DNA"/>
</dbReference>
<sequence length="194" mass="20957">MNPTLTPSAWPQSLSASINGLRESAERARTAYQGADAAAETLRADAAAAEKSAEGPLAATVVYDGYIRRQYATVLNEIAFSHAGTALSLSRVWHRAAYAYAYGVASTFADLQQHRRPELAYVAYDQAAPAPSKSAPEDLRSAYRSACDAHLRIDRGAQPYGREPWATSAEQWHLYAELVGCQVLAELGAQAVKQ</sequence>
<reference evidence="1 2" key="1">
    <citation type="submission" date="2023-05" db="EMBL/GenBank/DDBJ databases">
        <title>Draft genome sequence of Streptomyces sp. B-S-A8 isolated from a cave soil in Thailand.</title>
        <authorList>
            <person name="Chamroensaksri N."/>
            <person name="Muangham S."/>
        </authorList>
    </citation>
    <scope>NUCLEOTIDE SEQUENCE [LARGE SCALE GENOMIC DNA]</scope>
    <source>
        <strain evidence="1 2">B-S-A8</strain>
    </source>
</reference>
<evidence type="ECO:0000313" key="1">
    <source>
        <dbReference type="EMBL" id="MDI3390160.1"/>
    </source>
</evidence>
<proteinExistence type="predicted"/>
<comment type="caution">
    <text evidence="1">The sequence shown here is derived from an EMBL/GenBank/DDBJ whole genome shotgun (WGS) entry which is preliminary data.</text>
</comment>
<keyword evidence="2" id="KW-1185">Reference proteome</keyword>